<evidence type="ECO:0000256" key="7">
    <source>
        <dbReference type="ARBA" id="ARBA00022962"/>
    </source>
</evidence>
<keyword evidence="6 9" id="KW-0061">Asparagine biosynthesis</keyword>
<dbReference type="PROSITE" id="PS51278">
    <property type="entry name" value="GATASE_TYPE_2"/>
    <property type="match status" value="1"/>
</dbReference>
<dbReference type="SUPFAM" id="SSF56235">
    <property type="entry name" value="N-terminal nucleophile aminohydrolases (Ntn hydrolases)"/>
    <property type="match status" value="1"/>
</dbReference>
<dbReference type="InterPro" id="IPR033738">
    <property type="entry name" value="AsnB_N"/>
</dbReference>
<keyword evidence="13" id="KW-0436">Ligase</keyword>
<dbReference type="InterPro" id="IPR001962">
    <property type="entry name" value="Asn_synthase"/>
</dbReference>
<evidence type="ECO:0000256" key="3">
    <source>
        <dbReference type="ARBA" id="ARBA00012737"/>
    </source>
</evidence>
<keyword evidence="5 10" id="KW-0067">ATP-binding</keyword>
<dbReference type="InterPro" id="IPR017932">
    <property type="entry name" value="GATase_2_dom"/>
</dbReference>
<dbReference type="PIRSF" id="PIRSF001589">
    <property type="entry name" value="Asn_synthetase_glu-h"/>
    <property type="match status" value="1"/>
</dbReference>
<dbReference type="InterPro" id="IPR006426">
    <property type="entry name" value="Asn_synth_AEB"/>
</dbReference>
<evidence type="ECO:0000256" key="5">
    <source>
        <dbReference type="ARBA" id="ARBA00022840"/>
    </source>
</evidence>
<dbReference type="SUPFAM" id="SSF52402">
    <property type="entry name" value="Adenine nucleotide alpha hydrolases-like"/>
    <property type="match status" value="1"/>
</dbReference>
<dbReference type="GO" id="GO:0004066">
    <property type="term" value="F:asparagine synthase (glutamine-hydrolyzing) activity"/>
    <property type="evidence" value="ECO:0007669"/>
    <property type="project" value="UniProtKB-EC"/>
</dbReference>
<evidence type="ECO:0000259" key="12">
    <source>
        <dbReference type="PROSITE" id="PS51278"/>
    </source>
</evidence>
<evidence type="ECO:0000256" key="11">
    <source>
        <dbReference type="PIRSR" id="PIRSR001589-3"/>
    </source>
</evidence>
<dbReference type="PANTHER" id="PTHR43284:SF1">
    <property type="entry name" value="ASPARAGINE SYNTHETASE"/>
    <property type="match status" value="1"/>
</dbReference>
<reference evidence="13 14" key="1">
    <citation type="submission" date="2007-03" db="EMBL/GenBank/DDBJ databases">
        <authorList>
            <person name="Fulton L."/>
            <person name="Clifton S."/>
            <person name="Fulton B."/>
            <person name="Xu J."/>
            <person name="Minx P."/>
            <person name="Pepin K.H."/>
            <person name="Johnson M."/>
            <person name="Thiruvilangam P."/>
            <person name="Bhonagiri V."/>
            <person name="Nash W.E."/>
            <person name="Mardis E.R."/>
            <person name="Wilson R.K."/>
        </authorList>
    </citation>
    <scope>NUCLEOTIDE SEQUENCE [LARGE SCALE GENOMIC DNA]</scope>
    <source>
        <strain evidence="13 14">ATCC 27756</strain>
    </source>
</reference>
<comment type="similarity">
    <text evidence="2">Belongs to the asparagine synthetase family.</text>
</comment>
<evidence type="ECO:0000256" key="8">
    <source>
        <dbReference type="ARBA" id="ARBA00048741"/>
    </source>
</evidence>
<evidence type="ECO:0000256" key="4">
    <source>
        <dbReference type="ARBA" id="ARBA00022741"/>
    </source>
</evidence>
<dbReference type="InterPro" id="IPR029055">
    <property type="entry name" value="Ntn_hydrolases_N"/>
</dbReference>
<dbReference type="CDD" id="cd01991">
    <property type="entry name" value="Asn_synthase_B_C"/>
    <property type="match status" value="1"/>
</dbReference>
<feature type="active site" description="For GATase activity" evidence="9">
    <location>
        <position position="23"/>
    </location>
</feature>
<evidence type="ECO:0000313" key="13">
    <source>
        <dbReference type="EMBL" id="EDK25033.1"/>
    </source>
</evidence>
<sequence length="648" mass="75097">MAYRKLIPYLLFRILWKGRRKMCGFAGFVGKVEDRETVLVNMMDTIIHRGPDSAGKYVDEDAALGFRRLSIIDLSSVGDQPLYNEDKSMVLVFNGEIYNYQELRKELIEAGHVFVSNTDSETLIHGYEQWGEKLVDRLRGMYAFVIWDTKKKRLFGARDIFGIKPFYYAQMNQTFLFASEIKAFMEHPKFDKIFNEDALGNYLSFQFVPTNETFFKGVFCLQPGHYFIYEDGKMEISRYFEPNFTGKYEKTFDEAAAEVEKVMKESVEKHKISDVEVASYLSSGVDSSYLTYLGQVDHTFTVGFDEGEYSEIQDAKDFAESIHMKNDAKVITPDEYWDSLSDIQYYMDEPVADPAAVALYFLSKEAAKKVKVVLSGEGSDELFGGYNIYCEPLEHTAFNKIPMPIRRFMGKFAEYCLPRGMKGRGFLMRHGKTLEERYFANATNIFTEREAAKILKKGCRPGIQDVTKPLYNRVKDKDAVTKMQYVDLHLWLVHDILMKGDKMGMANSLEVRVPFLDRNVLELAESLPLQYKVQAPRTKVALRAAAERSIRNKTAEKKKLGFPIPIRVWLKEEKYYNRVRAMFASSMAKKFFNTDLLMKMLEDHRDGKNTNEKTDDSRKIWTVYIFLVWYDRFFEHGKPVHPSMTAGK</sequence>
<comment type="pathway">
    <text evidence="1">Amino-acid biosynthesis; L-asparagine biosynthesis; L-asparagine from L-aspartate (L-Gln route): step 1/1.</text>
</comment>
<dbReference type="NCBIfam" id="TIGR01536">
    <property type="entry name" value="asn_synth_AEB"/>
    <property type="match status" value="1"/>
</dbReference>
<dbReference type="InterPro" id="IPR014729">
    <property type="entry name" value="Rossmann-like_a/b/a_fold"/>
</dbReference>
<feature type="binding site" evidence="10">
    <location>
        <position position="302"/>
    </location>
    <ligand>
        <name>ATP</name>
        <dbReference type="ChEBI" id="CHEBI:30616"/>
    </ligand>
</feature>
<dbReference type="PaxDb" id="411460-RUMTOR_00835"/>
<dbReference type="Proteomes" id="UP000003577">
    <property type="component" value="Unassembled WGS sequence"/>
</dbReference>
<proteinExistence type="inferred from homology"/>
<comment type="catalytic activity">
    <reaction evidence="8">
        <text>L-aspartate + L-glutamine + ATP + H2O = L-asparagine + L-glutamate + AMP + diphosphate + H(+)</text>
        <dbReference type="Rhea" id="RHEA:12228"/>
        <dbReference type="ChEBI" id="CHEBI:15377"/>
        <dbReference type="ChEBI" id="CHEBI:15378"/>
        <dbReference type="ChEBI" id="CHEBI:29985"/>
        <dbReference type="ChEBI" id="CHEBI:29991"/>
        <dbReference type="ChEBI" id="CHEBI:30616"/>
        <dbReference type="ChEBI" id="CHEBI:33019"/>
        <dbReference type="ChEBI" id="CHEBI:58048"/>
        <dbReference type="ChEBI" id="CHEBI:58359"/>
        <dbReference type="ChEBI" id="CHEBI:456215"/>
        <dbReference type="EC" id="6.3.5.4"/>
    </reaction>
</comment>
<organism evidence="13 14">
    <name type="scientific">[Ruminococcus] torques ATCC 27756</name>
    <dbReference type="NCBI Taxonomy" id="411460"/>
    <lineage>
        <taxon>Bacteria</taxon>
        <taxon>Bacillati</taxon>
        <taxon>Bacillota</taxon>
        <taxon>Clostridia</taxon>
        <taxon>Lachnospirales</taxon>
        <taxon>Lachnospiraceae</taxon>
        <taxon>Mediterraneibacter</taxon>
    </lineage>
</organism>
<dbReference type="GO" id="GO:0006529">
    <property type="term" value="P:asparagine biosynthetic process"/>
    <property type="evidence" value="ECO:0007669"/>
    <property type="project" value="UniProtKB-KW"/>
</dbReference>
<dbReference type="GO" id="GO:0005524">
    <property type="term" value="F:ATP binding"/>
    <property type="evidence" value="ECO:0007669"/>
    <property type="project" value="UniProtKB-KW"/>
</dbReference>
<feature type="domain" description="Glutamine amidotransferase type-2" evidence="12">
    <location>
        <begin position="23"/>
        <end position="232"/>
    </location>
</feature>
<dbReference type="Gene3D" id="3.60.20.10">
    <property type="entry name" value="Glutamine Phosphoribosylpyrophosphate, subunit 1, domain 1"/>
    <property type="match status" value="1"/>
</dbReference>
<keyword evidence="7 9" id="KW-0315">Glutamine amidotransferase</keyword>
<feature type="binding site" evidence="10">
    <location>
        <position position="119"/>
    </location>
    <ligand>
        <name>L-glutamine</name>
        <dbReference type="ChEBI" id="CHEBI:58359"/>
    </ligand>
</feature>
<dbReference type="CDD" id="cd00712">
    <property type="entry name" value="AsnB"/>
    <property type="match status" value="1"/>
</dbReference>
<dbReference type="Gene3D" id="3.40.50.620">
    <property type="entry name" value="HUPs"/>
    <property type="match status" value="1"/>
</dbReference>
<dbReference type="HOGENOM" id="CLU_014658_3_1_9"/>
<name>A5KKT2_9FIRM</name>
<evidence type="ECO:0000256" key="1">
    <source>
        <dbReference type="ARBA" id="ARBA00005187"/>
    </source>
</evidence>
<gene>
    <name evidence="13" type="primary">asnB</name>
    <name evidence="13" type="ORF">RUMTOR_00835</name>
</gene>
<evidence type="ECO:0000256" key="6">
    <source>
        <dbReference type="ARBA" id="ARBA00022888"/>
    </source>
</evidence>
<dbReference type="InterPro" id="IPR051786">
    <property type="entry name" value="ASN_synthetase/amidase"/>
</dbReference>
<evidence type="ECO:0000256" key="2">
    <source>
        <dbReference type="ARBA" id="ARBA00005752"/>
    </source>
</evidence>
<keyword evidence="4 10" id="KW-0547">Nucleotide-binding</keyword>
<accession>A5KKT2</accession>
<dbReference type="EMBL" id="AAVP02000002">
    <property type="protein sequence ID" value="EDK25033.1"/>
    <property type="molecule type" value="Genomic_DNA"/>
</dbReference>
<feature type="site" description="Important for beta-aspartyl-AMP intermediate formation" evidence="11">
    <location>
        <position position="377"/>
    </location>
</feature>
<dbReference type="PANTHER" id="PTHR43284">
    <property type="entry name" value="ASPARAGINE SYNTHETASE (GLUTAMINE-HYDROLYZING)"/>
    <property type="match status" value="1"/>
</dbReference>
<evidence type="ECO:0000256" key="10">
    <source>
        <dbReference type="PIRSR" id="PIRSR001589-2"/>
    </source>
</evidence>
<dbReference type="Pfam" id="PF00733">
    <property type="entry name" value="Asn_synthase"/>
    <property type="match status" value="1"/>
</dbReference>
<keyword evidence="9" id="KW-0028">Amino-acid biosynthesis</keyword>
<dbReference type="EC" id="6.3.5.4" evidence="3"/>
<evidence type="ECO:0000313" key="14">
    <source>
        <dbReference type="Proteomes" id="UP000003577"/>
    </source>
</evidence>
<dbReference type="Pfam" id="PF13537">
    <property type="entry name" value="GATase_7"/>
    <property type="match status" value="1"/>
</dbReference>
<dbReference type="AlphaFoldDB" id="A5KKT2"/>
<evidence type="ECO:0000256" key="9">
    <source>
        <dbReference type="PIRSR" id="PIRSR001589-1"/>
    </source>
</evidence>
<feature type="binding site" evidence="10">
    <location>
        <begin position="375"/>
        <end position="376"/>
    </location>
    <ligand>
        <name>ATP</name>
        <dbReference type="ChEBI" id="CHEBI:30616"/>
    </ligand>
</feature>
<dbReference type="GO" id="GO:0005829">
    <property type="term" value="C:cytosol"/>
    <property type="evidence" value="ECO:0007669"/>
    <property type="project" value="TreeGrafter"/>
</dbReference>
<protein>
    <recommendedName>
        <fullName evidence="3">asparagine synthase (glutamine-hydrolyzing)</fullName>
        <ecNumber evidence="3">6.3.5.4</ecNumber>
    </recommendedName>
</protein>
<reference evidence="13 14" key="2">
    <citation type="submission" date="2007-04" db="EMBL/GenBank/DDBJ databases">
        <title>Draft genome sequence of Ruminococcus torques (ATCC 27756).</title>
        <authorList>
            <person name="Sudarsanam P."/>
            <person name="Ley R."/>
            <person name="Guruge J."/>
            <person name="Turnbaugh P.J."/>
            <person name="Mahowald M."/>
            <person name="Liep D."/>
            <person name="Gordon J."/>
        </authorList>
    </citation>
    <scope>NUCLEOTIDE SEQUENCE [LARGE SCALE GENOMIC DNA]</scope>
    <source>
        <strain evidence="13 14">ATCC 27756</strain>
    </source>
</reference>
<comment type="caution">
    <text evidence="13">The sequence shown here is derived from an EMBL/GenBank/DDBJ whole genome shotgun (WGS) entry which is preliminary data.</text>
</comment>